<evidence type="ECO:0000313" key="14">
    <source>
        <dbReference type="Proteomes" id="UP000250557"/>
    </source>
</evidence>
<keyword evidence="9" id="KW-0472">Membrane</keyword>
<dbReference type="Gene3D" id="3.30.565.10">
    <property type="entry name" value="Histidine kinase-like ATPase, C-terminal domain"/>
    <property type="match status" value="1"/>
</dbReference>
<keyword evidence="5" id="KW-0547">Nucleotide-binding</keyword>
<dbReference type="Proteomes" id="UP000663940">
    <property type="component" value="Chromosome"/>
</dbReference>
<keyword evidence="8" id="KW-0175">Coiled coil</keyword>
<evidence type="ECO:0000256" key="9">
    <source>
        <dbReference type="SAM" id="Phobius"/>
    </source>
</evidence>
<evidence type="ECO:0000256" key="10">
    <source>
        <dbReference type="SAM" id="SignalP"/>
    </source>
</evidence>
<dbReference type="SUPFAM" id="SSF48452">
    <property type="entry name" value="TPR-like"/>
    <property type="match status" value="2"/>
</dbReference>
<keyword evidence="10" id="KW-0732">Signal</keyword>
<dbReference type="Proteomes" id="UP000250557">
    <property type="component" value="Chromosome"/>
</dbReference>
<dbReference type="GO" id="GO:0004673">
    <property type="term" value="F:protein histidine kinase activity"/>
    <property type="evidence" value="ECO:0007669"/>
    <property type="project" value="UniProtKB-EC"/>
</dbReference>
<dbReference type="InterPro" id="IPR003594">
    <property type="entry name" value="HATPase_dom"/>
</dbReference>
<dbReference type="RefSeq" id="WP_112653563.1">
    <property type="nucleotide sequence ID" value="NZ_CP043451.1"/>
</dbReference>
<dbReference type="Gene3D" id="1.25.40.10">
    <property type="entry name" value="Tetratricopeptide repeat domain"/>
    <property type="match status" value="1"/>
</dbReference>
<proteinExistence type="predicted"/>
<dbReference type="Pfam" id="PF13581">
    <property type="entry name" value="HATPase_c_2"/>
    <property type="match status" value="1"/>
</dbReference>
<dbReference type="Gene3D" id="3.30.450.20">
    <property type="entry name" value="PAS domain"/>
    <property type="match status" value="1"/>
</dbReference>
<evidence type="ECO:0000256" key="8">
    <source>
        <dbReference type="SAM" id="Coils"/>
    </source>
</evidence>
<name>A0AAE6JDA0_9SPHI</name>
<evidence type="ECO:0000256" key="5">
    <source>
        <dbReference type="ARBA" id="ARBA00022741"/>
    </source>
</evidence>
<evidence type="ECO:0000256" key="6">
    <source>
        <dbReference type="ARBA" id="ARBA00022777"/>
    </source>
</evidence>
<keyword evidence="7 13" id="KW-0067">ATP-binding</keyword>
<dbReference type="Pfam" id="PF07568">
    <property type="entry name" value="HisKA_2"/>
    <property type="match status" value="1"/>
</dbReference>
<dbReference type="InterPro" id="IPR019734">
    <property type="entry name" value="TPR_rpt"/>
</dbReference>
<keyword evidence="9" id="KW-0812">Transmembrane</keyword>
<feature type="chain" id="PRO_5042060789" description="histidine kinase" evidence="10">
    <location>
        <begin position="22"/>
        <end position="771"/>
    </location>
</feature>
<keyword evidence="6" id="KW-0418">Kinase</keyword>
<evidence type="ECO:0000313" key="13">
    <source>
        <dbReference type="EMBL" id="QTE48552.1"/>
    </source>
</evidence>
<keyword evidence="9" id="KW-1133">Transmembrane helix</keyword>
<feature type="signal peptide" evidence="10">
    <location>
        <begin position="1"/>
        <end position="21"/>
    </location>
</feature>
<dbReference type="SUPFAM" id="SSF55874">
    <property type="entry name" value="ATPase domain of HSP90 chaperone/DNA topoisomerase II/histidine kinase"/>
    <property type="match status" value="1"/>
</dbReference>
<organism evidence="12 14">
    <name type="scientific">Mucilaginibacter rubeus</name>
    <dbReference type="NCBI Taxonomy" id="2027860"/>
    <lineage>
        <taxon>Bacteria</taxon>
        <taxon>Pseudomonadati</taxon>
        <taxon>Bacteroidota</taxon>
        <taxon>Sphingobacteriia</taxon>
        <taxon>Sphingobacteriales</taxon>
        <taxon>Sphingobacteriaceae</taxon>
        <taxon>Mucilaginibacter</taxon>
    </lineage>
</organism>
<dbReference type="AlphaFoldDB" id="A0AAE6JDA0"/>
<dbReference type="PANTHER" id="PTHR41523:SF8">
    <property type="entry name" value="ETHYLENE RESPONSE SENSOR PROTEIN"/>
    <property type="match status" value="1"/>
</dbReference>
<evidence type="ECO:0000256" key="7">
    <source>
        <dbReference type="ARBA" id="ARBA00022840"/>
    </source>
</evidence>
<reference evidence="12 14" key="1">
    <citation type="submission" date="2019-08" db="EMBL/GenBank/DDBJ databases">
        <title>Comparative genome analysis confer to the adaptation heavy metal polluted environment.</title>
        <authorList>
            <person name="Li Y."/>
        </authorList>
    </citation>
    <scope>NUCLEOTIDE SEQUENCE [LARGE SCALE GENOMIC DNA]</scope>
    <source>
        <strain evidence="12 14">P2</strain>
    </source>
</reference>
<evidence type="ECO:0000256" key="3">
    <source>
        <dbReference type="ARBA" id="ARBA00022553"/>
    </source>
</evidence>
<keyword evidence="3" id="KW-0597">Phosphoprotein</keyword>
<feature type="transmembrane region" description="Helical" evidence="9">
    <location>
        <begin position="495"/>
        <end position="515"/>
    </location>
</feature>
<dbReference type="GO" id="GO:0005524">
    <property type="term" value="F:ATP binding"/>
    <property type="evidence" value="ECO:0007669"/>
    <property type="project" value="UniProtKB-KW"/>
</dbReference>
<evidence type="ECO:0000259" key="11">
    <source>
        <dbReference type="SMART" id="SM00387"/>
    </source>
</evidence>
<evidence type="ECO:0000256" key="4">
    <source>
        <dbReference type="ARBA" id="ARBA00022679"/>
    </source>
</evidence>
<gene>
    <name evidence="12" type="ORF">DIU31_003915</name>
    <name evidence="13" type="ORF">J3L21_23825</name>
</gene>
<dbReference type="SMART" id="SM00028">
    <property type="entry name" value="TPR"/>
    <property type="match status" value="4"/>
</dbReference>
<dbReference type="SMART" id="SM00387">
    <property type="entry name" value="HATPase_c"/>
    <property type="match status" value="1"/>
</dbReference>
<accession>A0AAE6JDA0</accession>
<feature type="domain" description="Histidine kinase/HSP90-like ATPase" evidence="11">
    <location>
        <begin position="650"/>
        <end position="747"/>
    </location>
</feature>
<evidence type="ECO:0000256" key="1">
    <source>
        <dbReference type="ARBA" id="ARBA00000085"/>
    </source>
</evidence>
<sequence length="771" mass="87272">MNKLFFKIFILVLLLSHPAFSKSNSPLLPDIPSGIKKIDLGDTAKINALLRLASTYVNKPGEQADDLSNAINYGNQALSLSHQYHFLPQEIAAYSLLSQSYREKKDIVAGRKYAEQGVKLLPKNSTTIEAADALAELSTYYDATNADSLNIKINYFAKSVGILRKVAPRTKKLADGLKFLGDLNNSRYDLKEAVSLLNESLALYQLLGVKQLQDIYDLLGDALTSSGNTVEGLSYQLKALKTAEMFKDTSQMISTIYYRLAFTYNSINQDNRTAEYMEKASYYALKNRNINDWIMISGSLGTIYNKLGRYREAVKTCEEALIKCPTTDYQNQTNLITNLLFAATATKKLGKASGYYNRLKQLTDAHNIELSPTDAAMIEYLIAMKQFPEAELQVEKFIKYAAVTQSLISKQKIEHYQFQVDSAKGNFLSAISHQENAHLLRDSLLSRNYNKQIGRMQMTFDLQKKDQEIAFKAKHIDLLTHQNQLQNSALHSQKMIRNLFIASVLLLMALLAVLYNRYKLKHQANNDLQEQQEEINTQNESLRQLVDEREWLLKEVHHRVKNNLQIVISLLNSQLSNIKDVVAIDVIRESQNRMRSISLIHQKLYQFDNLATIDAGDYIREIALYLQDSFDTIGHIKFRVDVAPVRLDVSQAVPIGLILNEAITNSIKYAFADQTDKQVSINLTSTDNHVRLMISDNGKGLSPEIDIKQLKSLGMQLMTGLSRQIRAQLKITSNNGLTIELEWLQADPFHTSTHRDKIINDSFSSAAKPMI</sequence>
<dbReference type="EC" id="2.7.13.3" evidence="2"/>
<evidence type="ECO:0000313" key="15">
    <source>
        <dbReference type="Proteomes" id="UP000663940"/>
    </source>
</evidence>
<keyword evidence="15" id="KW-1185">Reference proteome</keyword>
<dbReference type="EMBL" id="CP071880">
    <property type="protein sequence ID" value="QTE48552.1"/>
    <property type="molecule type" value="Genomic_DNA"/>
</dbReference>
<feature type="coiled-coil region" evidence="8">
    <location>
        <begin position="521"/>
        <end position="548"/>
    </location>
</feature>
<dbReference type="InterPro" id="IPR011495">
    <property type="entry name" value="Sig_transdc_His_kin_sub2_dim/P"/>
</dbReference>
<dbReference type="PANTHER" id="PTHR41523">
    <property type="entry name" value="TWO-COMPONENT SYSTEM SENSOR PROTEIN"/>
    <property type="match status" value="1"/>
</dbReference>
<evidence type="ECO:0000313" key="12">
    <source>
        <dbReference type="EMBL" id="QEM02702.1"/>
    </source>
</evidence>
<keyword evidence="4" id="KW-0808">Transferase</keyword>
<dbReference type="EMBL" id="CP043451">
    <property type="protein sequence ID" value="QEM02702.1"/>
    <property type="molecule type" value="Genomic_DNA"/>
</dbReference>
<dbReference type="InterPro" id="IPR036890">
    <property type="entry name" value="HATPase_C_sf"/>
</dbReference>
<protein>
    <recommendedName>
        <fullName evidence="2">histidine kinase</fullName>
        <ecNumber evidence="2">2.7.13.3</ecNumber>
    </recommendedName>
</protein>
<reference evidence="13 15" key="2">
    <citation type="submission" date="2021-03" db="EMBL/GenBank/DDBJ databases">
        <title>Mucilaginibacter strains isolated from gold and copper mining confer multi heavy-metal resistance.</title>
        <authorList>
            <person name="Li Y."/>
        </authorList>
    </citation>
    <scope>NUCLEOTIDE SEQUENCE [LARGE SCALE GENOMIC DNA]</scope>
    <source>
        <strain evidence="13 15">P2-4</strain>
    </source>
</reference>
<comment type="catalytic activity">
    <reaction evidence="1">
        <text>ATP + protein L-histidine = ADP + protein N-phospho-L-histidine.</text>
        <dbReference type="EC" id="2.7.13.3"/>
    </reaction>
</comment>
<dbReference type="InterPro" id="IPR011990">
    <property type="entry name" value="TPR-like_helical_dom_sf"/>
</dbReference>
<evidence type="ECO:0000256" key="2">
    <source>
        <dbReference type="ARBA" id="ARBA00012438"/>
    </source>
</evidence>